<accession>C7XWG5</accession>
<dbReference type="EMBL" id="GG698804">
    <property type="protein sequence ID" value="EEU30225.1"/>
    <property type="molecule type" value="Genomic_DNA"/>
</dbReference>
<dbReference type="OrthoDB" id="5672220at2"/>
<gene>
    <name evidence="1" type="ORF">HMPREF0501_01230</name>
</gene>
<dbReference type="HOGENOM" id="CLU_082354_0_0_9"/>
<name>C7XWG5_9LACO</name>
<proteinExistence type="predicted"/>
<evidence type="ECO:0000313" key="1">
    <source>
        <dbReference type="EMBL" id="EEU30225.1"/>
    </source>
</evidence>
<dbReference type="eggNOG" id="COG2267">
    <property type="taxonomic scope" value="Bacteria"/>
</dbReference>
<protein>
    <submittedName>
        <fullName evidence="1">Uncharacterized protein</fullName>
    </submittedName>
</protein>
<dbReference type="RefSeq" id="WP_006917099.1">
    <property type="nucleotide sequence ID" value="NZ_GG698804.1"/>
</dbReference>
<dbReference type="Pfam" id="PF08538">
    <property type="entry name" value="DUF1749"/>
    <property type="match status" value="1"/>
</dbReference>
<dbReference type="InterPro" id="IPR013744">
    <property type="entry name" value="SidJ"/>
</dbReference>
<reference evidence="1 2" key="1">
    <citation type="submission" date="2009-06" db="EMBL/GenBank/DDBJ databases">
        <title>The Genome Sequence of Lactobacillus coleohominis strain 101-4-CHN.</title>
        <authorList>
            <consortium name="The Broad Institute Genome Sequencing Platform"/>
            <person name="Ward D."/>
            <person name="Young S.K."/>
            <person name="Zeng Q."/>
            <person name="Koehrsen M."/>
            <person name="Alvarado L."/>
            <person name="Berlin A."/>
            <person name="Borenstein D."/>
            <person name="Chen Z."/>
            <person name="Engels R."/>
            <person name="Freedman E."/>
            <person name="Gellesch M."/>
            <person name="Goldberg J."/>
            <person name="Griggs A."/>
            <person name="Gujja S."/>
            <person name="Heiman D."/>
            <person name="Hepburn T."/>
            <person name="Howarth C."/>
            <person name="Jen D."/>
            <person name="Larson L."/>
            <person name="Lewis B."/>
            <person name="Mehta T."/>
            <person name="Park D."/>
            <person name="Pearson M."/>
            <person name="Roberts A."/>
            <person name="Saif S."/>
            <person name="Shea T."/>
            <person name="Shenoy N."/>
            <person name="Sisk P."/>
            <person name="Stolte C."/>
            <person name="Sykes S."/>
            <person name="Walk T."/>
            <person name="White J."/>
            <person name="Yandava C."/>
            <person name="Liu Y."/>
            <person name="Xu Q."/>
            <person name="Lander E."/>
            <person name="Nusbaum C."/>
            <person name="Galagan J."/>
            <person name="Birren B."/>
        </authorList>
    </citation>
    <scope>NUCLEOTIDE SEQUENCE [LARGE SCALE GENOMIC DNA]</scope>
    <source>
        <strain evidence="1 2">101-4-CHN</strain>
    </source>
</reference>
<dbReference type="AlphaFoldDB" id="C7XWG5"/>
<organism evidence="1 2">
    <name type="scientific">Limosilactobacillus coleohominis 101-4-CHN</name>
    <dbReference type="NCBI Taxonomy" id="575594"/>
    <lineage>
        <taxon>Bacteria</taxon>
        <taxon>Bacillati</taxon>
        <taxon>Bacillota</taxon>
        <taxon>Bacilli</taxon>
        <taxon>Lactobacillales</taxon>
        <taxon>Lactobacillaceae</taxon>
        <taxon>Limosilactobacillus</taxon>
    </lineage>
</organism>
<dbReference type="STRING" id="575594.HMPREF0501_01230"/>
<dbReference type="Gene3D" id="3.40.50.1820">
    <property type="entry name" value="alpha/beta hydrolase"/>
    <property type="match status" value="1"/>
</dbReference>
<evidence type="ECO:0000313" key="2">
    <source>
        <dbReference type="Proteomes" id="UP000003987"/>
    </source>
</evidence>
<dbReference type="SUPFAM" id="SSF53474">
    <property type="entry name" value="alpha/beta-Hydrolases"/>
    <property type="match status" value="1"/>
</dbReference>
<sequence>MKRLALPTKRGSVLTGVLFDAPADKHVSTVVIAITGIHGNFYSNPFYVNIGKTLSAAGIDFIYAQTADAFGEIPTVNVKTGQQEVIGSWNEDFNNTDEDIEAYLNYVYQQGYQNVILAGHSLGANKVIYYLARHHDYRISHFLLMSPANLEHLTSVVTDEEKRKILEQRKRGEGDQQMPFNLLGWIPGTANTDYQWVFDNILDNVHVEPEKDFSQVAAVTHSGALVIGGYDRFTYGDPEQFLKNINDHFPTAQQNQMIIIPKTGHTYQQKEQELADDILKIVQGWNK</sequence>
<dbReference type="Proteomes" id="UP000003987">
    <property type="component" value="Unassembled WGS sequence"/>
</dbReference>
<keyword evidence="2" id="KW-1185">Reference proteome</keyword>
<dbReference type="InterPro" id="IPR029058">
    <property type="entry name" value="AB_hydrolase_fold"/>
</dbReference>